<evidence type="ECO:0000313" key="2">
    <source>
        <dbReference type="EMBL" id="AIJ47235.1"/>
    </source>
</evidence>
<dbReference type="HOGENOM" id="CLU_2449525_0_0_4"/>
<evidence type="ECO:0000256" key="1">
    <source>
        <dbReference type="SAM" id="Phobius"/>
    </source>
</evidence>
<organism evidence="2 3">
    <name type="scientific">Comamonas testosteroni TK102</name>
    <dbReference type="NCBI Taxonomy" id="1392005"/>
    <lineage>
        <taxon>Bacteria</taxon>
        <taxon>Pseudomonadati</taxon>
        <taxon>Pseudomonadota</taxon>
        <taxon>Betaproteobacteria</taxon>
        <taxon>Burkholderiales</taxon>
        <taxon>Comamonadaceae</taxon>
        <taxon>Comamonas</taxon>
    </lineage>
</organism>
<dbReference type="KEGG" id="ctes:O987_15615"/>
<keyword evidence="1" id="KW-0812">Transmembrane</keyword>
<evidence type="ECO:0000313" key="3">
    <source>
        <dbReference type="Proteomes" id="UP000028782"/>
    </source>
</evidence>
<gene>
    <name evidence="2" type="ORF">O987_15615</name>
</gene>
<dbReference type="Proteomes" id="UP000028782">
    <property type="component" value="Chromosome"/>
</dbReference>
<keyword evidence="1" id="KW-1133">Transmembrane helix</keyword>
<dbReference type="AlphaFoldDB" id="A0A076PU11"/>
<reference evidence="2 3" key="1">
    <citation type="journal article" date="2014" name="Genome Announc.">
        <title>Complete Genome Sequence of Polychlorinated Biphenyl Degrader Comamonas testosteroni TK102 (NBRC 109938).</title>
        <authorList>
            <person name="Fukuda K."/>
            <person name="Hosoyama A."/>
            <person name="Tsuchikane K."/>
            <person name="Ohji S."/>
            <person name="Yamazoe A."/>
            <person name="Fujita N."/>
            <person name="Shintani M."/>
            <person name="Kimbara K."/>
        </authorList>
    </citation>
    <scope>NUCLEOTIDE SEQUENCE [LARGE SCALE GENOMIC DNA]</scope>
    <source>
        <strain evidence="2">TK102</strain>
    </source>
</reference>
<proteinExistence type="predicted"/>
<keyword evidence="1" id="KW-0472">Membrane</keyword>
<accession>A0A076PU11</accession>
<feature type="transmembrane region" description="Helical" evidence="1">
    <location>
        <begin position="52"/>
        <end position="81"/>
    </location>
</feature>
<name>A0A076PU11_COMTE</name>
<protein>
    <submittedName>
        <fullName evidence="2">Uncharacterized protein</fullName>
    </submittedName>
</protein>
<dbReference type="RefSeq" id="WP_019042537.1">
    <property type="nucleotide sequence ID" value="NZ_CP006704.1"/>
</dbReference>
<dbReference type="EMBL" id="CP006704">
    <property type="protein sequence ID" value="AIJ47235.1"/>
    <property type="molecule type" value="Genomic_DNA"/>
</dbReference>
<sequence length="89" mass="9321">MRRDATVFAWLILILGVFGTANGSAILIRGAFHAEGASCKAICGISRLFADFFSPVVGAASAGAIYLLLGSCMALAGCLVLKDQKKTRR</sequence>